<feature type="chain" id="PRO_5042701582" evidence="2">
    <location>
        <begin position="23"/>
        <end position="93"/>
    </location>
</feature>
<dbReference type="RefSeq" id="WP_061279531.1">
    <property type="nucleotide sequence ID" value="NZ_JALKUP010000001.1"/>
</dbReference>
<evidence type="ECO:0000313" key="4">
    <source>
        <dbReference type="EMBL" id="MDW3776885.1"/>
    </source>
</evidence>
<dbReference type="EMBL" id="CAADJD010000001">
    <property type="protein sequence ID" value="VFS54838.1"/>
    <property type="molecule type" value="Genomic_DNA"/>
</dbReference>
<protein>
    <submittedName>
        <fullName evidence="4">DUF1471 domain-containing protein</fullName>
    </submittedName>
    <submittedName>
        <fullName evidence="5">Putative biofilm stress and motility protein A</fullName>
    </submittedName>
</protein>
<feature type="signal peptide" evidence="2">
    <location>
        <begin position="1"/>
        <end position="22"/>
    </location>
</feature>
<dbReference type="Proteomes" id="UP000401081">
    <property type="component" value="Unassembled WGS sequence"/>
</dbReference>
<dbReference type="Proteomes" id="UP001276300">
    <property type="component" value="Unassembled WGS sequence"/>
</dbReference>
<keyword evidence="6" id="KW-1185">Reference proteome</keyword>
<reference evidence="4" key="2">
    <citation type="journal article" date="2023" name="J Glob Antimicrob Resist">
        <title>Emergence of NDM-1 and KPC-3 carbapenemases in Kluyvera cryocrescens: Investigating genetic heterogeneity and acquisition routes of blaNDM-1 in Enterobacterales species in Portugal.</title>
        <authorList>
            <person name="Loiodice M."/>
            <person name="Ribeiro M."/>
            <person name="Peixe L."/>
            <person name="Novais A."/>
        </authorList>
    </citation>
    <scope>NUCLEOTIDE SEQUENCE</scope>
    <source>
        <strain evidence="4">K629</strain>
    </source>
</reference>
<reference evidence="5 6" key="1">
    <citation type="submission" date="2019-03" db="EMBL/GenBank/DDBJ databases">
        <authorList>
            <consortium name="Pathogen Informatics"/>
        </authorList>
    </citation>
    <scope>NUCLEOTIDE SEQUENCE [LARGE SCALE GENOMIC DNA]</scope>
    <source>
        <strain evidence="5 6">NCTC12993</strain>
    </source>
</reference>
<evidence type="ECO:0000256" key="1">
    <source>
        <dbReference type="ARBA" id="ARBA00022729"/>
    </source>
</evidence>
<dbReference type="STRING" id="580.GCA_001266615_00075"/>
<evidence type="ECO:0000313" key="5">
    <source>
        <dbReference type="EMBL" id="VFS54838.1"/>
    </source>
</evidence>
<evidence type="ECO:0000259" key="3">
    <source>
        <dbReference type="Pfam" id="PF07338"/>
    </source>
</evidence>
<evidence type="ECO:0000256" key="2">
    <source>
        <dbReference type="SAM" id="SignalP"/>
    </source>
</evidence>
<dbReference type="Gene3D" id="3.30.1660.10">
    <property type="entry name" value="Flavin-binding protein dodecin"/>
    <property type="match status" value="1"/>
</dbReference>
<name>A0A2X3ED13_KLUCR</name>
<accession>A0A2X3ED13</accession>
<dbReference type="InterPro" id="IPR025543">
    <property type="entry name" value="Dodecin-like"/>
</dbReference>
<dbReference type="EMBL" id="JAUEQX010000007">
    <property type="protein sequence ID" value="MDW3776885.1"/>
    <property type="molecule type" value="Genomic_DNA"/>
</dbReference>
<dbReference type="SUPFAM" id="SSF159871">
    <property type="entry name" value="YdgH-like"/>
    <property type="match status" value="1"/>
</dbReference>
<dbReference type="AlphaFoldDB" id="A0A2X3ED13"/>
<organism evidence="5 6">
    <name type="scientific">Kluyvera cryocrescens</name>
    <name type="common">Kluyvera citrophila</name>
    <dbReference type="NCBI Taxonomy" id="580"/>
    <lineage>
        <taxon>Bacteria</taxon>
        <taxon>Pseudomonadati</taxon>
        <taxon>Pseudomonadota</taxon>
        <taxon>Gammaproteobacteria</taxon>
        <taxon>Enterobacterales</taxon>
        <taxon>Enterobacteriaceae</taxon>
        <taxon>Kluyvera</taxon>
    </lineage>
</organism>
<proteinExistence type="predicted"/>
<dbReference type="InterPro" id="IPR010854">
    <property type="entry name" value="YdgH/BhsA/McbA-like_dom"/>
</dbReference>
<dbReference type="InterPro" id="IPR036275">
    <property type="entry name" value="YdgH-like_sf"/>
</dbReference>
<dbReference type="GeneID" id="99776019"/>
<keyword evidence="1 2" id="KW-0732">Signal</keyword>
<sequence length="93" mass="9503">MKIISKVIPAIFAFVISSSVMAAELPEVIGSDTTSGLNSLGRVSVSGINGSPDDAIEALRKKAGAIGGGKLRVIALSTPADSSLWTGNAEVYR</sequence>
<feature type="domain" description="YdgH/BhsA/McbA-like" evidence="3">
    <location>
        <begin position="37"/>
        <end position="93"/>
    </location>
</feature>
<gene>
    <name evidence="5" type="ORF">NCTC12993_00047</name>
    <name evidence="4" type="ORF">QWU01_08680</name>
</gene>
<evidence type="ECO:0000313" key="6">
    <source>
        <dbReference type="Proteomes" id="UP000401081"/>
    </source>
</evidence>
<dbReference type="OrthoDB" id="6540461at2"/>
<dbReference type="Pfam" id="PF07338">
    <property type="entry name" value="YdgH_BhsA-like"/>
    <property type="match status" value="1"/>
</dbReference>